<dbReference type="AlphaFoldDB" id="A0A814J6C0"/>
<gene>
    <name evidence="1" type="ORF">VCS650_LOCUS16346</name>
</gene>
<dbReference type="EMBL" id="CAJNON010000146">
    <property type="protein sequence ID" value="CAF1031298.1"/>
    <property type="molecule type" value="Genomic_DNA"/>
</dbReference>
<comment type="caution">
    <text evidence="1">The sequence shown here is derived from an EMBL/GenBank/DDBJ whole genome shotgun (WGS) entry which is preliminary data.</text>
</comment>
<proteinExistence type="predicted"/>
<reference evidence="1" key="1">
    <citation type="submission" date="2021-02" db="EMBL/GenBank/DDBJ databases">
        <authorList>
            <person name="Nowell W R."/>
        </authorList>
    </citation>
    <scope>NUCLEOTIDE SEQUENCE</scope>
</reference>
<name>A0A814J6C0_9BILA</name>
<sequence length="170" mass="19790">MDCILNTPRILIRMNSYSIKNSSKYSISSDIKIRTEFIISLSQTILLQDQNKTSSDYFVFNKYLQLILSSLINLFQTNQQQQKDKDTPCNKSSFLSSILQKYDEHSIECETDFTLNAPQILILMNSYSNKNILIYLEKLQMNTDSNDNRNSLSIIQHRITFNNFLASCFI</sequence>
<protein>
    <submittedName>
        <fullName evidence="1">Uncharacterized protein</fullName>
    </submittedName>
</protein>
<evidence type="ECO:0000313" key="1">
    <source>
        <dbReference type="EMBL" id="CAF1031298.1"/>
    </source>
</evidence>
<accession>A0A814J6C0</accession>
<evidence type="ECO:0000313" key="2">
    <source>
        <dbReference type="Proteomes" id="UP000663891"/>
    </source>
</evidence>
<organism evidence="1 2">
    <name type="scientific">Adineta steineri</name>
    <dbReference type="NCBI Taxonomy" id="433720"/>
    <lineage>
        <taxon>Eukaryota</taxon>
        <taxon>Metazoa</taxon>
        <taxon>Spiralia</taxon>
        <taxon>Gnathifera</taxon>
        <taxon>Rotifera</taxon>
        <taxon>Eurotatoria</taxon>
        <taxon>Bdelloidea</taxon>
        <taxon>Adinetida</taxon>
        <taxon>Adinetidae</taxon>
        <taxon>Adineta</taxon>
    </lineage>
</organism>
<dbReference type="Proteomes" id="UP000663891">
    <property type="component" value="Unassembled WGS sequence"/>
</dbReference>